<keyword evidence="1" id="KW-0732">Signal</keyword>
<reference evidence="2 3" key="1">
    <citation type="journal article" date="2019" name="Nat. Ecol. Evol.">
        <title>Megaphylogeny resolves global patterns of mushroom evolution.</title>
        <authorList>
            <person name="Varga T."/>
            <person name="Krizsan K."/>
            <person name="Foldi C."/>
            <person name="Dima B."/>
            <person name="Sanchez-Garcia M."/>
            <person name="Sanchez-Ramirez S."/>
            <person name="Szollosi G.J."/>
            <person name="Szarkandi J.G."/>
            <person name="Papp V."/>
            <person name="Albert L."/>
            <person name="Andreopoulos W."/>
            <person name="Angelini C."/>
            <person name="Antonin V."/>
            <person name="Barry K.W."/>
            <person name="Bougher N.L."/>
            <person name="Buchanan P."/>
            <person name="Buyck B."/>
            <person name="Bense V."/>
            <person name="Catcheside P."/>
            <person name="Chovatia M."/>
            <person name="Cooper J."/>
            <person name="Damon W."/>
            <person name="Desjardin D."/>
            <person name="Finy P."/>
            <person name="Geml J."/>
            <person name="Haridas S."/>
            <person name="Hughes K."/>
            <person name="Justo A."/>
            <person name="Karasinski D."/>
            <person name="Kautmanova I."/>
            <person name="Kiss B."/>
            <person name="Kocsube S."/>
            <person name="Kotiranta H."/>
            <person name="LaButti K.M."/>
            <person name="Lechner B.E."/>
            <person name="Liimatainen K."/>
            <person name="Lipzen A."/>
            <person name="Lukacs Z."/>
            <person name="Mihaltcheva S."/>
            <person name="Morgado L.N."/>
            <person name="Niskanen T."/>
            <person name="Noordeloos M.E."/>
            <person name="Ohm R.A."/>
            <person name="Ortiz-Santana B."/>
            <person name="Ovrebo C."/>
            <person name="Racz N."/>
            <person name="Riley R."/>
            <person name="Savchenko A."/>
            <person name="Shiryaev A."/>
            <person name="Soop K."/>
            <person name="Spirin V."/>
            <person name="Szebenyi C."/>
            <person name="Tomsovsky M."/>
            <person name="Tulloss R.E."/>
            <person name="Uehling J."/>
            <person name="Grigoriev I.V."/>
            <person name="Vagvolgyi C."/>
            <person name="Papp T."/>
            <person name="Martin F.M."/>
            <person name="Miettinen O."/>
            <person name="Hibbett D.S."/>
            <person name="Nagy L.G."/>
        </authorList>
    </citation>
    <scope>NUCLEOTIDE SEQUENCE [LARGE SCALE GENOMIC DNA]</scope>
    <source>
        <strain evidence="2 3">CBS 309.79</strain>
    </source>
</reference>
<name>A0A5C3QMD8_9AGAR</name>
<dbReference type="OrthoDB" id="6730379at2759"/>
<evidence type="ECO:0000313" key="3">
    <source>
        <dbReference type="Proteomes" id="UP000305067"/>
    </source>
</evidence>
<gene>
    <name evidence="2" type="ORF">BDV98DRAFT_565663</name>
</gene>
<dbReference type="EMBL" id="ML178822">
    <property type="protein sequence ID" value="TFL02340.1"/>
    <property type="molecule type" value="Genomic_DNA"/>
</dbReference>
<evidence type="ECO:0000256" key="1">
    <source>
        <dbReference type="SAM" id="SignalP"/>
    </source>
</evidence>
<keyword evidence="3" id="KW-1185">Reference proteome</keyword>
<proteinExistence type="predicted"/>
<dbReference type="AlphaFoldDB" id="A0A5C3QMD8"/>
<feature type="signal peptide" evidence="1">
    <location>
        <begin position="1"/>
        <end position="39"/>
    </location>
</feature>
<organism evidence="2 3">
    <name type="scientific">Pterulicium gracile</name>
    <dbReference type="NCBI Taxonomy" id="1884261"/>
    <lineage>
        <taxon>Eukaryota</taxon>
        <taxon>Fungi</taxon>
        <taxon>Dikarya</taxon>
        <taxon>Basidiomycota</taxon>
        <taxon>Agaricomycotina</taxon>
        <taxon>Agaricomycetes</taxon>
        <taxon>Agaricomycetidae</taxon>
        <taxon>Agaricales</taxon>
        <taxon>Pleurotineae</taxon>
        <taxon>Pterulaceae</taxon>
        <taxon>Pterulicium</taxon>
    </lineage>
</organism>
<accession>A0A5C3QMD8</accession>
<protein>
    <submittedName>
        <fullName evidence="2">Uncharacterized protein</fullName>
    </submittedName>
</protein>
<evidence type="ECO:0000313" key="2">
    <source>
        <dbReference type="EMBL" id="TFL02340.1"/>
    </source>
</evidence>
<feature type="chain" id="PRO_5022692129" evidence="1">
    <location>
        <begin position="40"/>
        <end position="78"/>
    </location>
</feature>
<sequence length="78" mass="9011">MRYIARVLPSAHRSNISFRSLNIFTWVIALCCHAACTDGFNNIHMQVTDEDGKVVTVKVDKEFLDLADRQNSDFRYVF</sequence>
<dbReference type="Proteomes" id="UP000305067">
    <property type="component" value="Unassembled WGS sequence"/>
</dbReference>